<dbReference type="InterPro" id="IPR018464">
    <property type="entry name" value="CENP-O"/>
</dbReference>
<evidence type="ECO:0000256" key="3">
    <source>
        <dbReference type="ARBA" id="ARBA00007321"/>
    </source>
</evidence>
<evidence type="ECO:0000256" key="2">
    <source>
        <dbReference type="ARBA" id="ARBA00004584"/>
    </source>
</evidence>
<protein>
    <recommendedName>
        <fullName evidence="10">Cenp-O kinetochore centromere component</fullName>
    </recommendedName>
</protein>
<dbReference type="OrthoDB" id="10050372at2759"/>
<dbReference type="AlphaFoldDB" id="A0A7D8URP9"/>
<evidence type="ECO:0000256" key="4">
    <source>
        <dbReference type="ARBA" id="ARBA00022454"/>
    </source>
</evidence>
<evidence type="ECO:0008006" key="10">
    <source>
        <dbReference type="Google" id="ProtNLM"/>
    </source>
</evidence>
<keyword evidence="5" id="KW-0539">Nucleus</keyword>
<feature type="compositionally biased region" description="Low complexity" evidence="7">
    <location>
        <begin position="58"/>
        <end position="81"/>
    </location>
</feature>
<feature type="region of interest" description="Disordered" evidence="7">
    <location>
        <begin position="54"/>
        <end position="81"/>
    </location>
</feature>
<evidence type="ECO:0000313" key="9">
    <source>
        <dbReference type="Proteomes" id="UP000481288"/>
    </source>
</evidence>
<comment type="similarity">
    <text evidence="3">Belongs to the CENP-O/MCM21 family.</text>
</comment>
<evidence type="ECO:0000256" key="1">
    <source>
        <dbReference type="ARBA" id="ARBA00004123"/>
    </source>
</evidence>
<dbReference type="GO" id="GO:0005634">
    <property type="term" value="C:nucleus"/>
    <property type="evidence" value="ECO:0007669"/>
    <property type="project" value="UniProtKB-SubCell"/>
</dbReference>
<gene>
    <name evidence="8" type="ORF">LCER1_G007075</name>
</gene>
<evidence type="ECO:0000256" key="6">
    <source>
        <dbReference type="ARBA" id="ARBA00023328"/>
    </source>
</evidence>
<organism evidence="8 9">
    <name type="scientific">Lachnellula cervina</name>
    <dbReference type="NCBI Taxonomy" id="1316786"/>
    <lineage>
        <taxon>Eukaryota</taxon>
        <taxon>Fungi</taxon>
        <taxon>Dikarya</taxon>
        <taxon>Ascomycota</taxon>
        <taxon>Pezizomycotina</taxon>
        <taxon>Leotiomycetes</taxon>
        <taxon>Helotiales</taxon>
        <taxon>Lachnaceae</taxon>
        <taxon>Lachnellula</taxon>
    </lineage>
</organism>
<evidence type="ECO:0000256" key="7">
    <source>
        <dbReference type="SAM" id="MobiDB-lite"/>
    </source>
</evidence>
<keyword evidence="6" id="KW-0137">Centromere</keyword>
<dbReference type="Pfam" id="PF09496">
    <property type="entry name" value="CENP-O"/>
    <property type="match status" value="1"/>
</dbReference>
<name>A0A7D8URP9_9HELO</name>
<dbReference type="Proteomes" id="UP000481288">
    <property type="component" value="Unassembled WGS sequence"/>
</dbReference>
<keyword evidence="4" id="KW-0158">Chromosome</keyword>
<accession>A0A7D8URP9</accession>
<dbReference type="GO" id="GO:0031511">
    <property type="term" value="C:Mis6-Sim4 complex"/>
    <property type="evidence" value="ECO:0007669"/>
    <property type="project" value="TreeGrafter"/>
</dbReference>
<evidence type="ECO:0000313" key="8">
    <source>
        <dbReference type="EMBL" id="TVY53005.1"/>
    </source>
</evidence>
<sequence length="312" mass="34584">MDSTYDSIPIDDVSLQLDAEISTLQSQISALKTQRSIQTSTILTSRSTRATLARLRSSQKPKSQPPSTSTSTLPNDTDPLLTTTKTHLQHKQENLYRACGTITTFRVRDPDPYAVDKGNVLGIRIDVSSNGKFMRPYYVLLNKPFAGSEGNLLRVHRHTVPPCIPLAVLAENYLPTGKGATGISTNGGKKAPGTKTQDIRKFVRALRREVVGYHNRISVIKGLRREFRLDEKENRKGKGREKVISDISAADAEARQVRIEWVDGRIGRFTVDEGGSVVKAVVMGEQGRDREVERVLVGEMGGVGERLREVIY</sequence>
<keyword evidence="9" id="KW-1185">Reference proteome</keyword>
<proteinExistence type="inferred from homology"/>
<dbReference type="EMBL" id="QGMG01000517">
    <property type="protein sequence ID" value="TVY53005.1"/>
    <property type="molecule type" value="Genomic_DNA"/>
</dbReference>
<evidence type="ECO:0000256" key="5">
    <source>
        <dbReference type="ARBA" id="ARBA00023242"/>
    </source>
</evidence>
<dbReference type="PANTHER" id="PTHR14582">
    <property type="entry name" value="INNER KINETOCHORE SUBUNIT MAL2"/>
    <property type="match status" value="1"/>
</dbReference>
<reference evidence="8 9" key="1">
    <citation type="submission" date="2018-05" db="EMBL/GenBank/DDBJ databases">
        <title>Whole genome sequencing for identification of molecular markers to develop diagnostic detection tools for the regulated plant pathogen Lachnellula willkommii.</title>
        <authorList>
            <person name="Giroux E."/>
            <person name="Bilodeau G."/>
        </authorList>
    </citation>
    <scope>NUCLEOTIDE SEQUENCE [LARGE SCALE GENOMIC DNA]</scope>
    <source>
        <strain evidence="8 9">CBS 625.97</strain>
    </source>
</reference>
<comment type="caution">
    <text evidence="8">The sequence shown here is derived from an EMBL/GenBank/DDBJ whole genome shotgun (WGS) entry which is preliminary data.</text>
</comment>
<comment type="subcellular location">
    <subcellularLocation>
        <location evidence="2">Chromosome</location>
        <location evidence="2">Centromere</location>
    </subcellularLocation>
    <subcellularLocation>
        <location evidence="1">Nucleus</location>
    </subcellularLocation>
</comment>
<dbReference type="PANTHER" id="PTHR14582:SF1">
    <property type="entry name" value="CENTROMERE PROTEIN O"/>
    <property type="match status" value="1"/>
</dbReference>